<dbReference type="HOGENOM" id="CLU_2811784_0_0_1"/>
<dbReference type="EMBL" id="CP069106">
    <property type="protein sequence ID" value="QSS57209.1"/>
    <property type="molecule type" value="Genomic_DNA"/>
</dbReference>
<gene>
    <name evidence="2" type="ORF">HCEG_05805</name>
    <name evidence="3" type="ORF">I7I53_05621</name>
</gene>
<dbReference type="EMBL" id="DS990639">
    <property type="protein sequence ID" value="EGC46590.1"/>
    <property type="molecule type" value="Genomic_DNA"/>
</dbReference>
<protein>
    <submittedName>
        <fullName evidence="2">Uncharacterized protein</fullName>
    </submittedName>
</protein>
<evidence type="ECO:0000313" key="4">
    <source>
        <dbReference type="Proteomes" id="UP000008142"/>
    </source>
</evidence>
<reference evidence="3" key="2">
    <citation type="submission" date="2021-01" db="EMBL/GenBank/DDBJ databases">
        <title>Chromosome-level genome assembly of a human fungal pathogen reveals clustering of transcriptionally co-regulated genes.</title>
        <authorList>
            <person name="Voorhies M."/>
            <person name="Cohen S."/>
            <person name="Shea T.P."/>
            <person name="Petrus S."/>
            <person name="Munoz J.F."/>
            <person name="Poplawski S."/>
            <person name="Goldman W.E."/>
            <person name="Michael T."/>
            <person name="Cuomo C.A."/>
            <person name="Sil A."/>
            <person name="Beyhan S."/>
        </authorList>
    </citation>
    <scope>NUCLEOTIDE SEQUENCE</scope>
    <source>
        <strain evidence="3">H88</strain>
    </source>
</reference>
<organism evidence="4">
    <name type="scientific">Ajellomyces capsulatus (strain H88)</name>
    <name type="common">Darling's disease fungus</name>
    <name type="synonym">Histoplasma capsulatum</name>
    <dbReference type="NCBI Taxonomy" id="544711"/>
    <lineage>
        <taxon>Eukaryota</taxon>
        <taxon>Fungi</taxon>
        <taxon>Dikarya</taxon>
        <taxon>Ascomycota</taxon>
        <taxon>Pezizomycotina</taxon>
        <taxon>Eurotiomycetes</taxon>
        <taxon>Eurotiomycetidae</taxon>
        <taxon>Onygenales</taxon>
        <taxon>Ajellomycetaceae</taxon>
        <taxon>Histoplasma</taxon>
    </lineage>
</organism>
<accession>F0UJJ9</accession>
<dbReference type="Proteomes" id="UP000008142">
    <property type="component" value="Unassembled WGS sequence"/>
</dbReference>
<feature type="signal peptide" evidence="1">
    <location>
        <begin position="1"/>
        <end position="24"/>
    </location>
</feature>
<keyword evidence="1" id="KW-0732">Signal</keyword>
<dbReference type="AlphaFoldDB" id="F0UJJ9"/>
<feature type="chain" id="PRO_5036281305" evidence="1">
    <location>
        <begin position="25"/>
        <end position="67"/>
    </location>
</feature>
<evidence type="ECO:0000313" key="3">
    <source>
        <dbReference type="EMBL" id="QSS57209.1"/>
    </source>
</evidence>
<proteinExistence type="predicted"/>
<dbReference type="VEuPathDB" id="FungiDB:I7I53_05621"/>
<dbReference type="Proteomes" id="UP000663419">
    <property type="component" value="Chromosome 5"/>
</dbReference>
<reference evidence="4" key="1">
    <citation type="submission" date="2008-07" db="EMBL/GenBank/DDBJ databases">
        <title>Annotation of Ajellomyces capsulatus strain H88.</title>
        <authorList>
            <person name="Champion M."/>
            <person name="Cuomo C."/>
            <person name="Ma L.-J."/>
            <person name="Henn M.R."/>
            <person name="Sil A."/>
            <person name="Goldman B."/>
            <person name="Young S.K."/>
            <person name="Kodira C.D."/>
            <person name="Zeng Q."/>
            <person name="Koehrsen M."/>
            <person name="Alvarado L."/>
            <person name="Berlin A."/>
            <person name="Borenstein D."/>
            <person name="Chen Z."/>
            <person name="Engels R."/>
            <person name="Freedman E."/>
            <person name="Gellesch M."/>
            <person name="Goldberg J."/>
            <person name="Griggs A."/>
            <person name="Gujja S."/>
            <person name="Heiman D."/>
            <person name="Hepburn T."/>
            <person name="Howarth C."/>
            <person name="Jen D."/>
            <person name="Larson L."/>
            <person name="Lewis B."/>
            <person name="Mehta T."/>
            <person name="Park D."/>
            <person name="Pearson M."/>
            <person name="Roberts A."/>
            <person name="Saif S."/>
            <person name="Shea T."/>
            <person name="Shenoy N."/>
            <person name="Sisk P."/>
            <person name="Stolte C."/>
            <person name="Sykes S."/>
            <person name="Walk T."/>
            <person name="White J."/>
            <person name="Yandava C."/>
            <person name="Klein B."/>
            <person name="McEwen J.G."/>
            <person name="Puccia R."/>
            <person name="Goldman G.H."/>
            <person name="Felipe M.S."/>
            <person name="Nino-Vega G."/>
            <person name="San-Blas G."/>
            <person name="Taylor J."/>
            <person name="Mendoza L."/>
            <person name="Galagan J."/>
            <person name="Nusbaum C."/>
            <person name="Birren B."/>
        </authorList>
    </citation>
    <scope>NUCLEOTIDE SEQUENCE [LARGE SCALE GENOMIC DNA]</scope>
    <source>
        <strain evidence="4">H88</strain>
    </source>
</reference>
<sequence length="67" mass="7386">MSASHSHLKGWIALLLLPSPSALATQAAFTPNFFSLCSNNYTSLNTIVIEYYKAAKCVEIPTERKPK</sequence>
<evidence type="ECO:0000313" key="2">
    <source>
        <dbReference type="EMBL" id="EGC46590.1"/>
    </source>
</evidence>
<evidence type="ECO:0000256" key="1">
    <source>
        <dbReference type="SAM" id="SignalP"/>
    </source>
</evidence>
<name>F0UJJ9_AJEC8</name>